<dbReference type="STRING" id="35608.A0A2U1NHT2"/>
<comment type="caution">
    <text evidence="2">The sequence shown here is derived from an EMBL/GenBank/DDBJ whole genome shotgun (WGS) entry which is preliminary data.</text>
</comment>
<dbReference type="AlphaFoldDB" id="A0A2U1NHT2"/>
<feature type="compositionally biased region" description="Polar residues" evidence="1">
    <location>
        <begin position="232"/>
        <end position="243"/>
    </location>
</feature>
<evidence type="ECO:0008006" key="4">
    <source>
        <dbReference type="Google" id="ProtNLM"/>
    </source>
</evidence>
<dbReference type="EMBL" id="PKPP01002800">
    <property type="protein sequence ID" value="PWA73038.1"/>
    <property type="molecule type" value="Genomic_DNA"/>
</dbReference>
<dbReference type="OrthoDB" id="1928976at2759"/>
<proteinExistence type="predicted"/>
<sequence length="522" mass="58666">MHSPHINLHGPFGDVSDLNKHGSAEDEVHGVSHCGEKSVFRHNQCTSTEQNPCEPSRAVVNSTGCERKFGKEKITSSVLHPIEDASPYTVGPTSRNPVHGFQTYENTLFQARGSIPPNIEVAAFDQESHVAMPNPVATQAMHYSHTPLPSTQYPTCQSVEDVPVNPYVQGQLPAMHSYNGAGKLAIHRKELTLNYFSDGVTSNFRLQPDMPDPAIVINVAGPSSYRDEEQHMSSQTPPGRPQQNSRRRHSNHASRTTLNRQGVSATYIDIGDADWRCHWCGAVFWFGERLQSSTGSRIRYSRCCGEGKVRLQQERDPPDSIKQLFKDKHFMENVRAYNQMFSMTSFVAQIDETVNNGRGPYMFKVSGEIHHQIGALCPPDNERPKFLQLYIYDTRNEVANRLHHFGGATSGSLKPEIVEHLIQILDTHNELVALFRTARDICNENDVPNFTVRLYNVDGARQYDLPSTDILGAIVFESGPETNTDYDVIIQKKSERPRCILPTWRYNSRSCLCMVSQGTLQN</sequence>
<name>A0A2U1NHT2_ARTAN</name>
<feature type="region of interest" description="Disordered" evidence="1">
    <location>
        <begin position="1"/>
        <end position="24"/>
    </location>
</feature>
<protein>
    <recommendedName>
        <fullName evidence="4">Helitron helicase-like domain-containing protein</fullName>
    </recommendedName>
</protein>
<reference evidence="2 3" key="1">
    <citation type="journal article" date="2018" name="Mol. Plant">
        <title>The genome of Artemisia annua provides insight into the evolution of Asteraceae family and artemisinin biosynthesis.</title>
        <authorList>
            <person name="Shen Q."/>
            <person name="Zhang L."/>
            <person name="Liao Z."/>
            <person name="Wang S."/>
            <person name="Yan T."/>
            <person name="Shi P."/>
            <person name="Liu M."/>
            <person name="Fu X."/>
            <person name="Pan Q."/>
            <person name="Wang Y."/>
            <person name="Lv Z."/>
            <person name="Lu X."/>
            <person name="Zhang F."/>
            <person name="Jiang W."/>
            <person name="Ma Y."/>
            <person name="Chen M."/>
            <person name="Hao X."/>
            <person name="Li L."/>
            <person name="Tang Y."/>
            <person name="Lv G."/>
            <person name="Zhou Y."/>
            <person name="Sun X."/>
            <person name="Brodelius P.E."/>
            <person name="Rose J.K.C."/>
            <person name="Tang K."/>
        </authorList>
    </citation>
    <scope>NUCLEOTIDE SEQUENCE [LARGE SCALE GENOMIC DNA]</scope>
    <source>
        <strain evidence="3">cv. Huhao1</strain>
        <tissue evidence="2">Leaf</tissue>
    </source>
</reference>
<gene>
    <name evidence="2" type="ORF">CTI12_AA263360</name>
</gene>
<organism evidence="2 3">
    <name type="scientific">Artemisia annua</name>
    <name type="common">Sweet wormwood</name>
    <dbReference type="NCBI Taxonomy" id="35608"/>
    <lineage>
        <taxon>Eukaryota</taxon>
        <taxon>Viridiplantae</taxon>
        <taxon>Streptophyta</taxon>
        <taxon>Embryophyta</taxon>
        <taxon>Tracheophyta</taxon>
        <taxon>Spermatophyta</taxon>
        <taxon>Magnoliopsida</taxon>
        <taxon>eudicotyledons</taxon>
        <taxon>Gunneridae</taxon>
        <taxon>Pentapetalae</taxon>
        <taxon>asterids</taxon>
        <taxon>campanulids</taxon>
        <taxon>Asterales</taxon>
        <taxon>Asteraceae</taxon>
        <taxon>Asteroideae</taxon>
        <taxon>Anthemideae</taxon>
        <taxon>Artemisiinae</taxon>
        <taxon>Artemisia</taxon>
    </lineage>
</organism>
<dbReference type="PANTHER" id="PTHR45786">
    <property type="entry name" value="DNA BINDING PROTEIN-LIKE"/>
    <property type="match status" value="1"/>
</dbReference>
<evidence type="ECO:0000313" key="3">
    <source>
        <dbReference type="Proteomes" id="UP000245207"/>
    </source>
</evidence>
<dbReference type="Proteomes" id="UP000245207">
    <property type="component" value="Unassembled WGS sequence"/>
</dbReference>
<dbReference type="PANTHER" id="PTHR45786:SF74">
    <property type="entry name" value="ATP-DEPENDENT DNA HELICASE"/>
    <property type="match status" value="1"/>
</dbReference>
<evidence type="ECO:0000256" key="1">
    <source>
        <dbReference type="SAM" id="MobiDB-lite"/>
    </source>
</evidence>
<feature type="region of interest" description="Disordered" evidence="1">
    <location>
        <begin position="225"/>
        <end position="258"/>
    </location>
</feature>
<keyword evidence="3" id="KW-1185">Reference proteome</keyword>
<accession>A0A2U1NHT2</accession>
<evidence type="ECO:0000313" key="2">
    <source>
        <dbReference type="EMBL" id="PWA73038.1"/>
    </source>
</evidence>